<evidence type="ECO:0000313" key="4">
    <source>
        <dbReference type="EMBL" id="MFL7905776.1"/>
    </source>
</evidence>
<evidence type="ECO:0000256" key="1">
    <source>
        <dbReference type="SAM" id="MobiDB-lite"/>
    </source>
</evidence>
<geneLocation type="plasmid" evidence="5">
    <name>p25unnamed</name>
</geneLocation>
<sequence>MTEDDDHLRRKAVSGSKSRPNDRDGGDHIRQAQEWNGGSKGRKGPITPEDKRNPNTSVKS</sequence>
<name>A0A060DKN1_9PROT</name>
<dbReference type="EMBL" id="VEWN01000018">
    <property type="protein sequence ID" value="KAA1053007.1"/>
    <property type="molecule type" value="Genomic_DNA"/>
</dbReference>
<dbReference type="Proteomes" id="UP000027186">
    <property type="component" value="Plasmid AbAZ39_p1"/>
</dbReference>
<feature type="region of interest" description="Disordered" evidence="1">
    <location>
        <begin position="1"/>
        <end position="60"/>
    </location>
</feature>
<gene>
    <name evidence="2" type="ORF">ABAZ39_16135</name>
    <name evidence="4" type="ORF">ACJ41P_31930</name>
    <name evidence="5" type="ORF">C1S70_27320</name>
    <name evidence="3" type="ORF">FH063_003203</name>
</gene>
<dbReference type="EMBL" id="POWG01000042">
    <property type="protein sequence ID" value="PNQ95751.1"/>
    <property type="molecule type" value="Genomic_DNA"/>
</dbReference>
<keyword evidence="9" id="KW-1185">Reference proteome</keyword>
<proteinExistence type="predicted"/>
<dbReference type="Proteomes" id="UP000236268">
    <property type="component" value="Unassembled WGS sequence"/>
</dbReference>
<evidence type="ECO:0000313" key="6">
    <source>
        <dbReference type="Proteomes" id="UP000027186"/>
    </source>
</evidence>
<organism evidence="2 6">
    <name type="scientific">Azospirillum argentinense</name>
    <dbReference type="NCBI Taxonomy" id="2970906"/>
    <lineage>
        <taxon>Bacteria</taxon>
        <taxon>Pseudomonadati</taxon>
        <taxon>Pseudomonadota</taxon>
        <taxon>Alphaproteobacteria</taxon>
        <taxon>Rhodospirillales</taxon>
        <taxon>Azospirillaceae</taxon>
        <taxon>Azospirillum</taxon>
    </lineage>
</organism>
<evidence type="ECO:0000313" key="2">
    <source>
        <dbReference type="EMBL" id="AIB13472.1"/>
    </source>
</evidence>
<feature type="compositionally biased region" description="Basic and acidic residues" evidence="1">
    <location>
        <begin position="19"/>
        <end position="31"/>
    </location>
</feature>
<evidence type="ECO:0000313" key="5">
    <source>
        <dbReference type="EMBL" id="PNQ95751.1"/>
    </source>
</evidence>
<dbReference type="Proteomes" id="UP001628281">
    <property type="component" value="Unassembled WGS sequence"/>
</dbReference>
<reference evidence="5 7" key="2">
    <citation type="submission" date="2018-01" db="EMBL/GenBank/DDBJ databases">
        <title>Whole genome sequence of Azospirillum brasilense REC3 isolated from strawberry roots.</title>
        <authorList>
            <person name="Fontana C.A."/>
            <person name="Salazar S.M."/>
            <person name="Bassi D."/>
            <person name="Puglisi E."/>
            <person name="Lovaisa N.C."/>
            <person name="Toffoli L.M."/>
            <person name="Pedraza R."/>
            <person name="Cocconcelli P.S."/>
        </authorList>
    </citation>
    <scope>NUCLEOTIDE SEQUENCE [LARGE SCALE GENOMIC DNA]</scope>
    <source>
        <strain evidence="5 7">REC3</strain>
        <plasmid evidence="5">p25unnamed</plasmid>
    </source>
</reference>
<evidence type="ECO:0000313" key="3">
    <source>
        <dbReference type="EMBL" id="KAA1053007.1"/>
    </source>
</evidence>
<dbReference type="RefSeq" id="WP_014197791.1">
    <property type="nucleotide sequence ID" value="NZ_CP007794.1"/>
</dbReference>
<geneLocation type="plasmid" evidence="2 6">
    <name>AbAZ39_p1</name>
</geneLocation>
<dbReference type="Proteomes" id="UP000325333">
    <property type="component" value="Unassembled WGS sequence"/>
</dbReference>
<protein>
    <submittedName>
        <fullName evidence="2">Uncharacterized protein</fullName>
    </submittedName>
</protein>
<reference evidence="3 8" key="3">
    <citation type="submission" date="2019-07" db="EMBL/GenBank/DDBJ databases">
        <title>Genome sequencing of the stress-tolerant strain Azospirillum brasilense Az19.</title>
        <authorList>
            <person name="Maroniche G.A."/>
            <person name="Garcia J.E."/>
            <person name="Pagnussat L."/>
            <person name="Amenta M."/>
            <person name="Creus C.M."/>
        </authorList>
    </citation>
    <scope>NUCLEOTIDE SEQUENCE [LARGE SCALE GENOMIC DNA]</scope>
    <source>
        <strain evidence="3 8">Az19</strain>
    </source>
</reference>
<accession>A0A5B0KK23</accession>
<keyword evidence="2" id="KW-0614">Plasmid</keyword>
<accession>A0A060DKN1</accession>
<dbReference type="EMBL" id="JBJLSN010000098">
    <property type="protein sequence ID" value="MFL7905776.1"/>
    <property type="molecule type" value="Genomic_DNA"/>
</dbReference>
<reference evidence="4 9" key="4">
    <citation type="submission" date="2024-11" db="EMBL/GenBank/DDBJ databases">
        <title>Draft genome sequences of two bacteria associated to sugarcane roots in Colombia.</title>
        <authorList>
            <person name="Pardo-Diaz S."/>
            <person name="Masmela-Mendoza J."/>
            <person name="Delgadillo-Duran P."/>
            <person name="Bautista E.J."/>
            <person name="Rojas-Tapias D.F."/>
        </authorList>
    </citation>
    <scope>NUCLEOTIDE SEQUENCE [LARGE SCALE GENOMIC DNA]</scope>
    <source>
        <strain evidence="4 9">Ap18</strain>
    </source>
</reference>
<dbReference type="OrthoDB" id="8281739at2"/>
<dbReference type="AlphaFoldDB" id="A0A060DKN1"/>
<evidence type="ECO:0000313" key="7">
    <source>
        <dbReference type="Proteomes" id="UP000236268"/>
    </source>
</evidence>
<evidence type="ECO:0000313" key="9">
    <source>
        <dbReference type="Proteomes" id="UP001628281"/>
    </source>
</evidence>
<evidence type="ECO:0000313" key="8">
    <source>
        <dbReference type="Proteomes" id="UP000325333"/>
    </source>
</evidence>
<reference evidence="2 6" key="1">
    <citation type="journal article" date="2014" name="Genome Announc.">
        <title>Complete Genome Sequence of the Model Rhizosphere Strain Azospirillum brasilense Az39, Successfully Applied in Agriculture.</title>
        <authorList>
            <person name="Rivera D."/>
            <person name="Revale S."/>
            <person name="Molina R."/>
            <person name="Gualpa J."/>
            <person name="Puente M."/>
            <person name="Maroniche G."/>
            <person name="Paris G."/>
            <person name="Baker D."/>
            <person name="Clavijo B."/>
            <person name="McLay K."/>
            <person name="Spaepen S."/>
            <person name="Perticari A."/>
            <person name="Vazquez M."/>
            <person name="Wisniewski-Dye F."/>
            <person name="Watkins C."/>
            <person name="Martinez-Abarca F."/>
            <person name="Vanderleyden J."/>
            <person name="Cassan F."/>
        </authorList>
    </citation>
    <scope>NUCLEOTIDE SEQUENCE [LARGE SCALE GENOMIC DNA]</scope>
    <source>
        <strain evidence="2 6">Az39</strain>
        <plasmid evidence="2">AbAZ39_p1</plasmid>
    </source>
</reference>
<dbReference type="EMBL" id="CP007794">
    <property type="protein sequence ID" value="AIB13472.1"/>
    <property type="molecule type" value="Genomic_DNA"/>
</dbReference>
<dbReference type="KEGG" id="abq:ABAZ39_16135"/>